<protein>
    <submittedName>
        <fullName evidence="5">ABC transporter ATP-binding protein</fullName>
        <ecNumber evidence="5">3.6.3.-</ecNumber>
    </submittedName>
</protein>
<dbReference type="PANTHER" id="PTHR42939:SF1">
    <property type="entry name" value="ABC TRANSPORTER ATP-BINDING PROTEIN ALBC-RELATED"/>
    <property type="match status" value="1"/>
</dbReference>
<proteinExistence type="predicted"/>
<feature type="domain" description="ABC transporter" evidence="4">
    <location>
        <begin position="2"/>
        <end position="224"/>
    </location>
</feature>
<dbReference type="GO" id="GO:0005524">
    <property type="term" value="F:ATP binding"/>
    <property type="evidence" value="ECO:0007669"/>
    <property type="project" value="UniProtKB-KW"/>
</dbReference>
<keyword evidence="6" id="KW-1185">Reference proteome</keyword>
<evidence type="ECO:0000313" key="5">
    <source>
        <dbReference type="EMBL" id="VTQ90679.1"/>
    </source>
</evidence>
<dbReference type="GO" id="GO:0016887">
    <property type="term" value="F:ATP hydrolysis activity"/>
    <property type="evidence" value="ECO:0007669"/>
    <property type="project" value="InterPro"/>
</dbReference>
<dbReference type="SUPFAM" id="SSF52540">
    <property type="entry name" value="P-loop containing nucleoside triphosphate hydrolases"/>
    <property type="match status" value="1"/>
</dbReference>
<dbReference type="InterPro" id="IPR003439">
    <property type="entry name" value="ABC_transporter-like_ATP-bd"/>
</dbReference>
<dbReference type="RefSeq" id="WP_138210281.1">
    <property type="nucleotide sequence ID" value="NZ_CBCRUQ010000005.1"/>
</dbReference>
<reference evidence="5 6" key="1">
    <citation type="submission" date="2019-05" db="EMBL/GenBank/DDBJ databases">
        <authorList>
            <consortium name="Pathogen Informatics"/>
        </authorList>
    </citation>
    <scope>NUCLEOTIDE SEQUENCE [LARGE SCALE GENOMIC DNA]</scope>
    <source>
        <strain evidence="5 6">NCTC503</strain>
    </source>
</reference>
<dbReference type="Gene3D" id="3.40.50.300">
    <property type="entry name" value="P-loop containing nucleotide triphosphate hydrolases"/>
    <property type="match status" value="1"/>
</dbReference>
<evidence type="ECO:0000256" key="1">
    <source>
        <dbReference type="ARBA" id="ARBA00022448"/>
    </source>
</evidence>
<dbReference type="PANTHER" id="PTHR42939">
    <property type="entry name" value="ABC TRANSPORTER ATP-BINDING PROTEIN ALBC-RELATED"/>
    <property type="match status" value="1"/>
</dbReference>
<dbReference type="InterPro" id="IPR017871">
    <property type="entry name" value="ABC_transporter-like_CS"/>
</dbReference>
<dbReference type="SMART" id="SM00382">
    <property type="entry name" value="AAA"/>
    <property type="match status" value="1"/>
</dbReference>
<organism evidence="5 6">
    <name type="scientific">Hathewaya histolytica</name>
    <name type="common">Clostridium histolyticum</name>
    <dbReference type="NCBI Taxonomy" id="1498"/>
    <lineage>
        <taxon>Bacteria</taxon>
        <taxon>Bacillati</taxon>
        <taxon>Bacillota</taxon>
        <taxon>Clostridia</taxon>
        <taxon>Eubacteriales</taxon>
        <taxon>Clostridiaceae</taxon>
        <taxon>Hathewaya</taxon>
    </lineage>
</organism>
<evidence type="ECO:0000313" key="6">
    <source>
        <dbReference type="Proteomes" id="UP000308489"/>
    </source>
</evidence>
<name>A0A4U9RFZ6_HATHI</name>
<keyword evidence="3 5" id="KW-0067">ATP-binding</keyword>
<dbReference type="InterPro" id="IPR003593">
    <property type="entry name" value="AAA+_ATPase"/>
</dbReference>
<keyword evidence="5" id="KW-0378">Hydrolase</keyword>
<dbReference type="AlphaFoldDB" id="A0A4U9RFZ6"/>
<gene>
    <name evidence="5" type="primary">lptB</name>
    <name evidence="5" type="ORF">NCTC503_01650</name>
</gene>
<dbReference type="CDD" id="cd03230">
    <property type="entry name" value="ABC_DR_subfamily_A"/>
    <property type="match status" value="1"/>
</dbReference>
<dbReference type="InterPro" id="IPR051782">
    <property type="entry name" value="ABC_Transporter_VariousFunc"/>
</dbReference>
<dbReference type="InterPro" id="IPR027417">
    <property type="entry name" value="P-loop_NTPase"/>
</dbReference>
<evidence type="ECO:0000259" key="4">
    <source>
        <dbReference type="PROSITE" id="PS50893"/>
    </source>
</evidence>
<dbReference type="OrthoDB" id="9804819at2"/>
<evidence type="ECO:0000256" key="2">
    <source>
        <dbReference type="ARBA" id="ARBA00022741"/>
    </source>
</evidence>
<keyword evidence="2" id="KW-0547">Nucleotide-binding</keyword>
<dbReference type="EMBL" id="LR590481">
    <property type="protein sequence ID" value="VTQ90679.1"/>
    <property type="molecule type" value="Genomic_DNA"/>
</dbReference>
<dbReference type="PROSITE" id="PS00211">
    <property type="entry name" value="ABC_TRANSPORTER_1"/>
    <property type="match status" value="1"/>
</dbReference>
<sequence>MIQVKNATKRYKKIMAMDGLSFDVKEGKITALLGLNGAGKSTSIKAIMGIVKLDSGEILLDGGPVNYKTYDKLALIPDVSIHYPNMTIKEMFQYMEVFYKNWDMKKAYKMLEKFKLEGNRKISELSKGNLARVKLISGFAQCPKYLLMDEPFSGIDIFAREDFISSMINYMEDGMAILLTTHEIKEIEHIAEEVILVDEGKVVKHFDVEKVREEEGMSIVDKLREVYRGE</sequence>
<dbReference type="Proteomes" id="UP000308489">
    <property type="component" value="Chromosome 1"/>
</dbReference>
<dbReference type="KEGG" id="hhw:NCTC503_01650"/>
<evidence type="ECO:0000256" key="3">
    <source>
        <dbReference type="ARBA" id="ARBA00022840"/>
    </source>
</evidence>
<dbReference type="Pfam" id="PF00005">
    <property type="entry name" value="ABC_tran"/>
    <property type="match status" value="1"/>
</dbReference>
<dbReference type="PROSITE" id="PS50893">
    <property type="entry name" value="ABC_TRANSPORTER_2"/>
    <property type="match status" value="1"/>
</dbReference>
<keyword evidence="1" id="KW-0813">Transport</keyword>
<dbReference type="EC" id="3.6.3.-" evidence="5"/>
<accession>A0A4U9RFZ6</accession>